<keyword evidence="3" id="KW-1185">Reference proteome</keyword>
<reference evidence="2 3" key="1">
    <citation type="submission" date="2023-11" db="EMBL/GenBank/DDBJ databases">
        <title>Analysis of the Genomes of Mucilaginibacter gossypii cycad 4 and M. sabulilitoris SNA2: microbes with the potential for plant growth promotion.</title>
        <authorList>
            <person name="Hirsch A.M."/>
            <person name="Humm E."/>
            <person name="Rubbi M."/>
            <person name="Del Vecchio G."/>
            <person name="Ha S.M."/>
            <person name="Pellegrini M."/>
            <person name="Gunsalus R.P."/>
        </authorList>
    </citation>
    <scope>NUCLEOTIDE SEQUENCE [LARGE SCALE GENOMIC DNA]</scope>
    <source>
        <strain evidence="2 3">SNA2</strain>
    </source>
</reference>
<gene>
    <name evidence="2" type="ORF">SNE25_01690</name>
</gene>
<sequence length="212" mass="23603">MYKKILLVILSVITLQAAKAQTEKGSQNLGVTFGVSTANTKLNSLNFDNTIDHNNVKQKDYSISPDYSYFIADKLDIGVGLGYAYSNSKYNSDYDVHEQTGKSFTSIISLRKYFLFDNKIGIRTGPFLSYQKTKGSNIYPTNTSKYNSDYYAGGVSLDFVYYPTKNIGLAANLGNVRYAHQKSTGAMEGTNNSFNLNFTDNLALSVYYVFGK</sequence>
<dbReference type="Proteomes" id="UP001324380">
    <property type="component" value="Chromosome"/>
</dbReference>
<organism evidence="2 3">
    <name type="scientific">Mucilaginibacter sabulilitoris</name>
    <dbReference type="NCBI Taxonomy" id="1173583"/>
    <lineage>
        <taxon>Bacteria</taxon>
        <taxon>Pseudomonadati</taxon>
        <taxon>Bacteroidota</taxon>
        <taxon>Sphingobacteriia</taxon>
        <taxon>Sphingobacteriales</taxon>
        <taxon>Sphingobacteriaceae</taxon>
        <taxon>Mucilaginibacter</taxon>
    </lineage>
</organism>
<keyword evidence="1" id="KW-0732">Signal</keyword>
<dbReference type="EMBL" id="CP139558">
    <property type="protein sequence ID" value="WPU94236.1"/>
    <property type="molecule type" value="Genomic_DNA"/>
</dbReference>
<accession>A0ABZ0TN98</accession>
<evidence type="ECO:0000313" key="3">
    <source>
        <dbReference type="Proteomes" id="UP001324380"/>
    </source>
</evidence>
<protein>
    <recommendedName>
        <fullName evidence="4">Outer membrane protein beta-barrel domain-containing protein</fullName>
    </recommendedName>
</protein>
<dbReference type="SUPFAM" id="SSF56935">
    <property type="entry name" value="Porins"/>
    <property type="match status" value="1"/>
</dbReference>
<evidence type="ECO:0008006" key="4">
    <source>
        <dbReference type="Google" id="ProtNLM"/>
    </source>
</evidence>
<feature type="chain" id="PRO_5045820168" description="Outer membrane protein beta-barrel domain-containing protein" evidence="1">
    <location>
        <begin position="21"/>
        <end position="212"/>
    </location>
</feature>
<proteinExistence type="predicted"/>
<evidence type="ECO:0000256" key="1">
    <source>
        <dbReference type="SAM" id="SignalP"/>
    </source>
</evidence>
<name>A0ABZ0TN98_9SPHI</name>
<dbReference type="Gene3D" id="2.40.160.60">
    <property type="entry name" value="Outer membrane protein transport protein (OMPP1/FadL/TodX)"/>
    <property type="match status" value="1"/>
</dbReference>
<evidence type="ECO:0000313" key="2">
    <source>
        <dbReference type="EMBL" id="WPU94236.1"/>
    </source>
</evidence>
<dbReference type="RefSeq" id="WP_321563360.1">
    <property type="nucleotide sequence ID" value="NZ_CP139558.1"/>
</dbReference>
<feature type="signal peptide" evidence="1">
    <location>
        <begin position="1"/>
        <end position="20"/>
    </location>
</feature>